<accession>A0AAN0MH17</accession>
<evidence type="ECO:0000256" key="4">
    <source>
        <dbReference type="ARBA" id="ARBA00022729"/>
    </source>
</evidence>
<proteinExistence type="predicted"/>
<evidence type="ECO:0000313" key="5">
    <source>
        <dbReference type="EMBL" id="BEH02184.1"/>
    </source>
</evidence>
<keyword evidence="6" id="KW-1185">Reference proteome</keyword>
<dbReference type="GO" id="GO:0046872">
    <property type="term" value="F:metal ion binding"/>
    <property type="evidence" value="ECO:0007669"/>
    <property type="project" value="UniProtKB-KW"/>
</dbReference>
<dbReference type="Pfam" id="PF01297">
    <property type="entry name" value="ZnuA"/>
    <property type="match status" value="1"/>
</dbReference>
<gene>
    <name evidence="5" type="ORF">brsh051_14650</name>
</gene>
<name>A0AAN0MH17_9ACTN</name>
<dbReference type="SUPFAM" id="SSF53807">
    <property type="entry name" value="Helical backbone' metal receptor"/>
    <property type="match status" value="1"/>
</dbReference>
<comment type="subcellular location">
    <subcellularLocation>
        <location evidence="1">Cell envelope</location>
    </subcellularLocation>
</comment>
<sequence length="97" mass="10087">MSVDQWGDIVQDLGGDCATVHIVLASSSVDPHDYEPTSADAVVFDTAQLVVVNGADYDLWASDLASNAASSPAVVDAGRSSAPPRARIRACGIRRGM</sequence>
<evidence type="ECO:0000256" key="1">
    <source>
        <dbReference type="ARBA" id="ARBA00004196"/>
    </source>
</evidence>
<dbReference type="InterPro" id="IPR006127">
    <property type="entry name" value="ZnuA-like"/>
</dbReference>
<dbReference type="KEGG" id="broo:brsh051_14650"/>
<protein>
    <submittedName>
        <fullName evidence="5">Uncharacterized protein</fullName>
    </submittedName>
</protein>
<dbReference type="PANTHER" id="PTHR42953:SF1">
    <property type="entry name" value="METAL-BINDING PROTEIN HI_0362-RELATED"/>
    <property type="match status" value="1"/>
</dbReference>
<dbReference type="Proteomes" id="UP001431656">
    <property type="component" value="Chromosome"/>
</dbReference>
<reference evidence="5" key="1">
    <citation type="journal article" date="2024" name="Int. J. Syst. Evol. Microbiol.">
        <title>Brooklawnia propionicigenes sp. nov., a facultatively anaerobic, propionate-producing bacterium isolated from a methanogenic reactor treating waste from cattle farms.</title>
        <authorList>
            <person name="Akita Y."/>
            <person name="Ueki A."/>
            <person name="Tonouchi A."/>
            <person name="Sugawara Y."/>
            <person name="Honma S."/>
            <person name="Kaku N."/>
            <person name="Ueki K."/>
        </authorList>
    </citation>
    <scope>NUCLEOTIDE SEQUENCE</scope>
    <source>
        <strain evidence="5">SH051</strain>
    </source>
</reference>
<evidence type="ECO:0000313" key="6">
    <source>
        <dbReference type="Proteomes" id="UP001431656"/>
    </source>
</evidence>
<dbReference type="AlphaFoldDB" id="A0AAN0MH17"/>
<keyword evidence="3" id="KW-0479">Metal-binding</keyword>
<dbReference type="PANTHER" id="PTHR42953">
    <property type="entry name" value="HIGH-AFFINITY ZINC UPTAKE SYSTEM PROTEIN ZNUA-RELATED"/>
    <property type="match status" value="1"/>
</dbReference>
<evidence type="ECO:0000256" key="2">
    <source>
        <dbReference type="ARBA" id="ARBA00022448"/>
    </source>
</evidence>
<evidence type="ECO:0000256" key="3">
    <source>
        <dbReference type="ARBA" id="ARBA00022723"/>
    </source>
</evidence>
<dbReference type="GO" id="GO:0030313">
    <property type="term" value="C:cell envelope"/>
    <property type="evidence" value="ECO:0007669"/>
    <property type="project" value="UniProtKB-SubCell"/>
</dbReference>
<dbReference type="RefSeq" id="WP_286263580.1">
    <property type="nucleotide sequence ID" value="NZ_AP028056.1"/>
</dbReference>
<dbReference type="EMBL" id="AP028056">
    <property type="protein sequence ID" value="BEH02184.1"/>
    <property type="molecule type" value="Genomic_DNA"/>
</dbReference>
<keyword evidence="4" id="KW-0732">Signal</keyword>
<keyword evidence="2" id="KW-0813">Transport</keyword>
<dbReference type="GO" id="GO:0030001">
    <property type="term" value="P:metal ion transport"/>
    <property type="evidence" value="ECO:0007669"/>
    <property type="project" value="InterPro"/>
</dbReference>
<organism evidence="5 6">
    <name type="scientific">Brooklawnia propionicigenes</name>
    <dbReference type="NCBI Taxonomy" id="3041175"/>
    <lineage>
        <taxon>Bacteria</taxon>
        <taxon>Bacillati</taxon>
        <taxon>Actinomycetota</taxon>
        <taxon>Actinomycetes</taxon>
        <taxon>Propionibacteriales</taxon>
        <taxon>Propionibacteriaceae</taxon>
        <taxon>Brooklawnia</taxon>
    </lineage>
</organism>
<dbReference type="InterPro" id="IPR050492">
    <property type="entry name" value="Bact_metal-bind_prot9"/>
</dbReference>
<dbReference type="Gene3D" id="3.40.50.1980">
    <property type="entry name" value="Nitrogenase molybdenum iron protein domain"/>
    <property type="match status" value="1"/>
</dbReference>